<dbReference type="RefSeq" id="WP_073285720.1">
    <property type="nucleotide sequence ID" value="NZ_FRCP01000008.1"/>
</dbReference>
<reference evidence="1 2" key="1">
    <citation type="submission" date="2016-11" db="EMBL/GenBank/DDBJ databases">
        <authorList>
            <person name="Jaros S."/>
            <person name="Januszkiewicz K."/>
            <person name="Wedrychowicz H."/>
        </authorList>
    </citation>
    <scope>NUCLEOTIDE SEQUENCE [LARGE SCALE GENOMIC DNA]</scope>
    <source>
        <strain evidence="1 2">DSM 15930</strain>
    </source>
</reference>
<proteinExistence type="predicted"/>
<organism evidence="1 2">
    <name type="scientific">Anaerosporobacter mobilis DSM 15930</name>
    <dbReference type="NCBI Taxonomy" id="1120996"/>
    <lineage>
        <taxon>Bacteria</taxon>
        <taxon>Bacillati</taxon>
        <taxon>Bacillota</taxon>
        <taxon>Clostridia</taxon>
        <taxon>Lachnospirales</taxon>
        <taxon>Lachnospiraceae</taxon>
        <taxon>Anaerosporobacter</taxon>
    </lineage>
</organism>
<gene>
    <name evidence="1" type="ORF">SAMN02746066_01619</name>
</gene>
<dbReference type="STRING" id="1120996.SAMN02746066_01619"/>
<evidence type="ECO:0000313" key="2">
    <source>
        <dbReference type="Proteomes" id="UP000184038"/>
    </source>
</evidence>
<dbReference type="EMBL" id="FRCP01000008">
    <property type="protein sequence ID" value="SHM32774.1"/>
    <property type="molecule type" value="Genomic_DNA"/>
</dbReference>
<accession>A0A1M7HWB5</accession>
<dbReference type="SUPFAM" id="SSF52540">
    <property type="entry name" value="P-loop containing nucleoside triphosphate hydrolases"/>
    <property type="match status" value="3"/>
</dbReference>
<name>A0A1M7HWB5_9FIRM</name>
<evidence type="ECO:0000313" key="1">
    <source>
        <dbReference type="EMBL" id="SHM32774.1"/>
    </source>
</evidence>
<dbReference type="OrthoDB" id="9781752at2"/>
<dbReference type="Gene3D" id="3.40.50.300">
    <property type="entry name" value="P-loop containing nucleotide triphosphate hydrolases"/>
    <property type="match status" value="2"/>
</dbReference>
<evidence type="ECO:0008006" key="3">
    <source>
        <dbReference type="Google" id="ProtNLM"/>
    </source>
</evidence>
<dbReference type="AlphaFoldDB" id="A0A1M7HWB5"/>
<dbReference type="InterPro" id="IPR027417">
    <property type="entry name" value="P-loop_NTPase"/>
</dbReference>
<sequence length="361" mass="40954">MADKHYFACGNTAKGFQNMFDSNLQGLKKIYILKGGPGTGKSTLMKKVGKKYVDKGYDVEYIHCSSDPDSLDGVIVRGISVGIVDGTAPHVIEPKVAGAIEEYVNLGTAWNVELLENKTDEIRALQEQISLCYPKAYEAFDKALKIHDEWEKIYIENMNFEKADAFTEKVCKRLLGNIEKQESGIVRHRFFGGSTPKGAMDYVENITSNCKKRYFIKGRPGSGKSTMLKKILRRAEVLGLEVEVYHCGFDPNSLDMILLPELELCIFDSTAPHEYEPSREGDDVIDMYTELINPNTDERYEDELKDIKKRYKETVAVGTSYLKKAKDLHDELEKYYIAATDYDIIEKTTNDVMARIAARER</sequence>
<protein>
    <recommendedName>
        <fullName evidence="3">ATPase</fullName>
    </recommendedName>
</protein>
<keyword evidence="2" id="KW-1185">Reference proteome</keyword>
<dbReference type="Proteomes" id="UP000184038">
    <property type="component" value="Unassembled WGS sequence"/>
</dbReference>